<dbReference type="Pfam" id="PF26408">
    <property type="entry name" value="DUF8106"/>
    <property type="match status" value="1"/>
</dbReference>
<dbReference type="AlphaFoldDB" id="A0A1N7FN49"/>
<reference evidence="3" key="1">
    <citation type="submission" date="2017-01" db="EMBL/GenBank/DDBJ databases">
        <authorList>
            <person name="Varghese N."/>
            <person name="Submissions S."/>
        </authorList>
    </citation>
    <scope>NUCLEOTIDE SEQUENCE [LARGE SCALE GENOMIC DNA]</scope>
    <source>
        <strain evidence="3">type strain: HArc-</strain>
    </source>
</reference>
<feature type="domain" description="DUF8106" evidence="1">
    <location>
        <begin position="16"/>
        <end position="58"/>
    </location>
</feature>
<organism evidence="2 3">
    <name type="scientific">Natronorubrum thiooxidans</name>
    <dbReference type="NCBI Taxonomy" id="308853"/>
    <lineage>
        <taxon>Archaea</taxon>
        <taxon>Methanobacteriati</taxon>
        <taxon>Methanobacteriota</taxon>
        <taxon>Stenosarchaea group</taxon>
        <taxon>Halobacteria</taxon>
        <taxon>Halobacteriales</taxon>
        <taxon>Natrialbaceae</taxon>
        <taxon>Natronorubrum</taxon>
    </lineage>
</organism>
<gene>
    <name evidence="2" type="ORF">SAMN05421752_107174</name>
</gene>
<dbReference type="RefSeq" id="WP_076609349.1">
    <property type="nucleotide sequence ID" value="NZ_FTNR01000007.1"/>
</dbReference>
<dbReference type="InterPro" id="IPR058419">
    <property type="entry name" value="DUF8106"/>
</dbReference>
<dbReference type="EMBL" id="FTNR01000007">
    <property type="protein sequence ID" value="SIS01704.1"/>
    <property type="molecule type" value="Genomic_DNA"/>
</dbReference>
<evidence type="ECO:0000313" key="2">
    <source>
        <dbReference type="EMBL" id="SIS01704.1"/>
    </source>
</evidence>
<evidence type="ECO:0000259" key="1">
    <source>
        <dbReference type="Pfam" id="PF26408"/>
    </source>
</evidence>
<sequence>MTRSATTEEQRTPIRRKSTLFCWDCDHESPVEGDWDRRTTEQHLEYVCPVCETTIATRPLPDESTHERSTPPPAWQRTLRTTMAVWQANVSLGVSSVTAVAACQLPYAK</sequence>
<accession>A0A1N7FN49</accession>
<keyword evidence="3" id="KW-1185">Reference proteome</keyword>
<dbReference type="OrthoDB" id="209680at2157"/>
<evidence type="ECO:0000313" key="3">
    <source>
        <dbReference type="Proteomes" id="UP000185936"/>
    </source>
</evidence>
<protein>
    <recommendedName>
        <fullName evidence="1">DUF8106 domain-containing protein</fullName>
    </recommendedName>
</protein>
<proteinExistence type="predicted"/>
<name>A0A1N7FN49_9EURY</name>
<dbReference type="STRING" id="308853.SAMN05421752_107174"/>
<dbReference type="Proteomes" id="UP000185936">
    <property type="component" value="Unassembled WGS sequence"/>
</dbReference>